<organism evidence="3 4">
    <name type="scientific">Fusarium sarcochroum</name>
    <dbReference type="NCBI Taxonomy" id="1208366"/>
    <lineage>
        <taxon>Eukaryota</taxon>
        <taxon>Fungi</taxon>
        <taxon>Dikarya</taxon>
        <taxon>Ascomycota</taxon>
        <taxon>Pezizomycotina</taxon>
        <taxon>Sordariomycetes</taxon>
        <taxon>Hypocreomycetidae</taxon>
        <taxon>Hypocreales</taxon>
        <taxon>Nectriaceae</taxon>
        <taxon>Fusarium</taxon>
        <taxon>Fusarium lateritium species complex</taxon>
    </lineage>
</organism>
<sequence>MATSKFNYTALADFLSSYPEVLAIKRFRELQIRNLLFYQAELAHLEAGLRDIESQDAQQKQDPSEHTNFRWTPPVIGEKQAIGGPASSGDPTPFTLAETANSPYIEKVLQIRRTLAKYNEAVEQYKRLNAIAYPKKLDMVAIHEWLNDMNLGGAFLAGDVEDVWTIDLGERRIKAAEVSDFYGFDDQSGVAFRIGSGVSWLHRLVFRSSGNEPRQPHHIDTSVYGPLDQAITTIVASVLPILPIVVFYFVTNLLVRIGLIIAFTAVFSAVLVVGLQIEPHATLAITTAIAAIQVVYVGATAGDNK</sequence>
<dbReference type="OrthoDB" id="5342093at2759"/>
<reference evidence="3" key="1">
    <citation type="journal article" date="2020" name="BMC Genomics">
        <title>Correction to: Identification and distribution of gene clusters required for synthesis of sphingolipid metabolism inhibitors in diverse species of the filamentous fungus Fusarium.</title>
        <authorList>
            <person name="Kim H.S."/>
            <person name="Lohmar J.M."/>
            <person name="Busman M."/>
            <person name="Brown D.W."/>
            <person name="Naumann T.A."/>
            <person name="Divon H.H."/>
            <person name="Lysoe E."/>
            <person name="Uhlig S."/>
            <person name="Proctor R.H."/>
        </authorList>
    </citation>
    <scope>NUCLEOTIDE SEQUENCE</scope>
    <source>
        <strain evidence="3">NRRL 20472</strain>
    </source>
</reference>
<protein>
    <recommendedName>
        <fullName evidence="2">DUF6594 domain-containing protein</fullName>
    </recommendedName>
</protein>
<keyword evidence="1" id="KW-0812">Transmembrane</keyword>
<dbReference type="InterPro" id="IPR046529">
    <property type="entry name" value="DUF6594"/>
</dbReference>
<dbReference type="PANTHER" id="PTHR34502:SF5">
    <property type="entry name" value="DUF6594 DOMAIN-CONTAINING PROTEIN"/>
    <property type="match status" value="1"/>
</dbReference>
<dbReference type="Pfam" id="PF20237">
    <property type="entry name" value="DUF6594"/>
    <property type="match status" value="1"/>
</dbReference>
<feature type="transmembrane region" description="Helical" evidence="1">
    <location>
        <begin position="257"/>
        <end position="277"/>
    </location>
</feature>
<keyword evidence="1" id="KW-0472">Membrane</keyword>
<name>A0A8H4SW62_9HYPO</name>
<dbReference type="PANTHER" id="PTHR34502">
    <property type="entry name" value="DUF6594 DOMAIN-CONTAINING PROTEIN-RELATED"/>
    <property type="match status" value="1"/>
</dbReference>
<keyword evidence="4" id="KW-1185">Reference proteome</keyword>
<dbReference type="AlphaFoldDB" id="A0A8H4SW62"/>
<evidence type="ECO:0000313" key="4">
    <source>
        <dbReference type="Proteomes" id="UP000622797"/>
    </source>
</evidence>
<accession>A0A8H4SW62</accession>
<gene>
    <name evidence="3" type="ORF">FSARC_14110</name>
</gene>
<reference evidence="3" key="2">
    <citation type="submission" date="2020-05" db="EMBL/GenBank/DDBJ databases">
        <authorList>
            <person name="Kim H.-S."/>
            <person name="Proctor R.H."/>
            <person name="Brown D.W."/>
        </authorList>
    </citation>
    <scope>NUCLEOTIDE SEQUENCE</scope>
    <source>
        <strain evidence="3">NRRL 20472</strain>
    </source>
</reference>
<dbReference type="Proteomes" id="UP000622797">
    <property type="component" value="Unassembled WGS sequence"/>
</dbReference>
<feature type="domain" description="DUF6594" evidence="2">
    <location>
        <begin position="8"/>
        <end position="294"/>
    </location>
</feature>
<proteinExistence type="predicted"/>
<feature type="transmembrane region" description="Helical" evidence="1">
    <location>
        <begin position="283"/>
        <end position="302"/>
    </location>
</feature>
<feature type="transmembrane region" description="Helical" evidence="1">
    <location>
        <begin position="230"/>
        <end position="250"/>
    </location>
</feature>
<evidence type="ECO:0000313" key="3">
    <source>
        <dbReference type="EMBL" id="KAF4946800.1"/>
    </source>
</evidence>
<evidence type="ECO:0000256" key="1">
    <source>
        <dbReference type="SAM" id="Phobius"/>
    </source>
</evidence>
<evidence type="ECO:0000259" key="2">
    <source>
        <dbReference type="Pfam" id="PF20237"/>
    </source>
</evidence>
<dbReference type="EMBL" id="JABEXW010001140">
    <property type="protein sequence ID" value="KAF4946800.1"/>
    <property type="molecule type" value="Genomic_DNA"/>
</dbReference>
<keyword evidence="1" id="KW-1133">Transmembrane helix</keyword>
<comment type="caution">
    <text evidence="3">The sequence shown here is derived from an EMBL/GenBank/DDBJ whole genome shotgun (WGS) entry which is preliminary data.</text>
</comment>